<protein>
    <submittedName>
        <fullName evidence="2">Uncharacterized protein</fullName>
    </submittedName>
</protein>
<dbReference type="AlphaFoldDB" id="A0A0D9Y843"/>
<name>A0A0D9Y843_9ORYZ</name>
<feature type="compositionally biased region" description="Low complexity" evidence="1">
    <location>
        <begin position="66"/>
        <end position="80"/>
    </location>
</feature>
<reference evidence="2" key="2">
    <citation type="submission" date="2015-04" db="UniProtKB">
        <authorList>
            <consortium name="EnsemblPlants"/>
        </authorList>
    </citation>
    <scope>IDENTIFICATION</scope>
</reference>
<proteinExistence type="predicted"/>
<dbReference type="HOGENOM" id="CLU_2363112_0_0_1"/>
<organism evidence="2">
    <name type="scientific">Oryza glumipatula</name>
    <dbReference type="NCBI Taxonomy" id="40148"/>
    <lineage>
        <taxon>Eukaryota</taxon>
        <taxon>Viridiplantae</taxon>
        <taxon>Streptophyta</taxon>
        <taxon>Embryophyta</taxon>
        <taxon>Tracheophyta</taxon>
        <taxon>Spermatophyta</taxon>
        <taxon>Magnoliopsida</taxon>
        <taxon>Liliopsida</taxon>
        <taxon>Poales</taxon>
        <taxon>Poaceae</taxon>
        <taxon>BOP clade</taxon>
        <taxon>Oryzoideae</taxon>
        <taxon>Oryzeae</taxon>
        <taxon>Oryzinae</taxon>
        <taxon>Oryza</taxon>
    </lineage>
</organism>
<reference evidence="2" key="1">
    <citation type="submission" date="2013-08" db="EMBL/GenBank/DDBJ databases">
        <title>Oryza genome evolution.</title>
        <authorList>
            <person name="Wing R.A."/>
            <person name="Panaud O."/>
            <person name="Oliveira A.C."/>
        </authorList>
    </citation>
    <scope>NUCLEOTIDE SEQUENCE</scope>
</reference>
<accession>A0A0D9Y843</accession>
<evidence type="ECO:0000313" key="3">
    <source>
        <dbReference type="Proteomes" id="UP000026961"/>
    </source>
</evidence>
<evidence type="ECO:0000313" key="2">
    <source>
        <dbReference type="EnsemblPlants" id="OGLUM01G16600.1"/>
    </source>
</evidence>
<dbReference type="Proteomes" id="UP000026961">
    <property type="component" value="Chromosome 1"/>
</dbReference>
<dbReference type="EnsemblPlants" id="OGLUM01G16600.1">
    <property type="protein sequence ID" value="OGLUM01G16600.1"/>
    <property type="gene ID" value="OGLUM01G16600"/>
</dbReference>
<sequence length="96" mass="10605">MFEELTLLEKGALLPVLNLLYTRLYNREHESLTKRCPAKAYAAACRTDCLRASRRHPPRGRPPPAAALSAAGAAASRPQALRPPLPSICSRMRRRG</sequence>
<dbReference type="Gramene" id="OGLUM01G16600.1">
    <property type="protein sequence ID" value="OGLUM01G16600.1"/>
    <property type="gene ID" value="OGLUM01G16600"/>
</dbReference>
<reference evidence="2" key="3">
    <citation type="submission" date="2018-05" db="EMBL/GenBank/DDBJ databases">
        <title>OgluRS3 (Oryza glumaepatula Reference Sequence Version 3).</title>
        <authorList>
            <person name="Zhang J."/>
            <person name="Kudrna D."/>
            <person name="Lee S."/>
            <person name="Talag J."/>
            <person name="Welchert J."/>
            <person name="Wing R.A."/>
        </authorList>
    </citation>
    <scope>NUCLEOTIDE SEQUENCE [LARGE SCALE GENOMIC DNA]</scope>
</reference>
<feature type="region of interest" description="Disordered" evidence="1">
    <location>
        <begin position="53"/>
        <end position="96"/>
    </location>
</feature>
<keyword evidence="3" id="KW-1185">Reference proteome</keyword>
<evidence type="ECO:0000256" key="1">
    <source>
        <dbReference type="SAM" id="MobiDB-lite"/>
    </source>
</evidence>